<sequence>MNDMTTDTAHLYWNREWQKADGTSPWAQAEPWVTEHAASLPPGSRILDLGAGIGRHALAFARAGHHVTALDAAEAATAAIAAAAFAEGLTIATHHGPMTDLPFPDATFDHVLAWNVIYHGDETIVRRTMAEVARVTRPGGSFMATMLSARRLPVEQAKAKGREISRNTWVFEGPGDKVHPHYFCTAPELLSLLWGFEVVTLFDRPHEKPGSWHWHLLAERLK</sequence>
<dbReference type="PANTHER" id="PTHR43464">
    <property type="entry name" value="METHYLTRANSFERASE"/>
    <property type="match status" value="1"/>
</dbReference>
<dbReference type="RefSeq" id="WP_281463935.1">
    <property type="nucleotide sequence ID" value="NZ_CP124535.1"/>
</dbReference>
<name>A0ABY8Q3D1_9RHOB</name>
<dbReference type="InterPro" id="IPR041698">
    <property type="entry name" value="Methyltransf_25"/>
</dbReference>
<gene>
    <name evidence="2" type="ORF">QF092_10930</name>
</gene>
<dbReference type="PANTHER" id="PTHR43464:SF94">
    <property type="entry name" value="MALONYL-[ACYL-CARRIER PROTEIN] O-METHYLTRANSFERASE"/>
    <property type="match status" value="1"/>
</dbReference>
<dbReference type="Proteomes" id="UP001230978">
    <property type="component" value="Chromosome"/>
</dbReference>
<evidence type="ECO:0000313" key="3">
    <source>
        <dbReference type="Proteomes" id="UP001230978"/>
    </source>
</evidence>
<organism evidence="2 3">
    <name type="scientific">Fuscovulum ytuae</name>
    <dbReference type="NCBI Taxonomy" id="3042299"/>
    <lineage>
        <taxon>Bacteria</taxon>
        <taxon>Pseudomonadati</taxon>
        <taxon>Pseudomonadota</taxon>
        <taxon>Alphaproteobacteria</taxon>
        <taxon>Rhodobacterales</taxon>
        <taxon>Paracoccaceae</taxon>
        <taxon>Fuscovulum</taxon>
    </lineage>
</organism>
<dbReference type="GO" id="GO:0008168">
    <property type="term" value="F:methyltransferase activity"/>
    <property type="evidence" value="ECO:0007669"/>
    <property type="project" value="UniProtKB-KW"/>
</dbReference>
<proteinExistence type="predicted"/>
<keyword evidence="2" id="KW-0808">Transferase</keyword>
<dbReference type="Gene3D" id="3.40.50.150">
    <property type="entry name" value="Vaccinia Virus protein VP39"/>
    <property type="match status" value="1"/>
</dbReference>
<protein>
    <submittedName>
        <fullName evidence="2">Class I SAM-dependent methyltransferase</fullName>
        <ecNumber evidence="2">2.1.-.-</ecNumber>
    </submittedName>
</protein>
<dbReference type="CDD" id="cd02440">
    <property type="entry name" value="AdoMet_MTases"/>
    <property type="match status" value="1"/>
</dbReference>
<evidence type="ECO:0000259" key="1">
    <source>
        <dbReference type="Pfam" id="PF13649"/>
    </source>
</evidence>
<dbReference type="EMBL" id="CP124535">
    <property type="protein sequence ID" value="WGV14805.1"/>
    <property type="molecule type" value="Genomic_DNA"/>
</dbReference>
<evidence type="ECO:0000313" key="2">
    <source>
        <dbReference type="EMBL" id="WGV14805.1"/>
    </source>
</evidence>
<dbReference type="EC" id="2.1.-.-" evidence="2"/>
<accession>A0ABY8Q3D1</accession>
<dbReference type="Pfam" id="PF13649">
    <property type="entry name" value="Methyltransf_25"/>
    <property type="match status" value="1"/>
</dbReference>
<dbReference type="GO" id="GO:0032259">
    <property type="term" value="P:methylation"/>
    <property type="evidence" value="ECO:0007669"/>
    <property type="project" value="UniProtKB-KW"/>
</dbReference>
<reference evidence="2 3" key="1">
    <citation type="submission" date="2023-04" db="EMBL/GenBank/DDBJ databases">
        <title>YMD61, complete Genome.</title>
        <authorList>
            <person name="Zhang J."/>
        </authorList>
    </citation>
    <scope>NUCLEOTIDE SEQUENCE [LARGE SCALE GENOMIC DNA]</scope>
    <source>
        <strain evidence="2 3">YMD61</strain>
    </source>
</reference>
<feature type="domain" description="Methyltransferase" evidence="1">
    <location>
        <begin position="46"/>
        <end position="140"/>
    </location>
</feature>
<keyword evidence="3" id="KW-1185">Reference proteome</keyword>
<dbReference type="InterPro" id="IPR029063">
    <property type="entry name" value="SAM-dependent_MTases_sf"/>
</dbReference>
<dbReference type="SUPFAM" id="SSF53335">
    <property type="entry name" value="S-adenosyl-L-methionine-dependent methyltransferases"/>
    <property type="match status" value="1"/>
</dbReference>
<keyword evidence="2" id="KW-0489">Methyltransferase</keyword>